<dbReference type="InterPro" id="IPR018865">
    <property type="entry name" value="STK19-like"/>
</dbReference>
<sequence>MSFQMTPARSSRITKSRITSASTKLGLRRTTSTPTSISPRKKSIPSLPSSSTVSYDDEQLDDTGVIASLADDLNFRDVPQFMEYIRNRMFSDMPEKAGMNSTRIAEVLNYRRNLSPFVTVAHIYALSPSATKVEREIAELVEAGVLRRVTIPSRGVGAAAVGDGIASVRDWQSLIQSHDQMPGELKAKYMSVMNANPRSSSIAGTAFTSVEISTLVALGFLTSSNAIISSSSFFASPGASSLAAVSTSGSRHAAGSLDAVGGVYATQHIHGGTSLSGSRPSISAHYTFSLPNMGTFIKLLVDARNHVVGILKKTKYGEMPLDVLRERWDGGVTSHTEQAERKKLRGEFAGVLPGRTKKWKQFYGMRFEWILEECLGAGLVELFETGSVGRAVRAT</sequence>
<comment type="similarity">
    <text evidence="1">Belongs to the STK19 family.</text>
</comment>
<dbReference type="OrthoDB" id="3980126at2759"/>
<evidence type="ECO:0000256" key="1">
    <source>
        <dbReference type="ARBA" id="ARBA00093458"/>
    </source>
</evidence>
<evidence type="ECO:0000313" key="3">
    <source>
        <dbReference type="EMBL" id="KAF2854730.1"/>
    </source>
</evidence>
<reference evidence="3" key="1">
    <citation type="submission" date="2020-01" db="EMBL/GenBank/DDBJ databases">
        <authorList>
            <consortium name="DOE Joint Genome Institute"/>
            <person name="Haridas S."/>
            <person name="Albert R."/>
            <person name="Binder M."/>
            <person name="Bloem J."/>
            <person name="Labutti K."/>
            <person name="Salamov A."/>
            <person name="Andreopoulos B."/>
            <person name="Baker S.E."/>
            <person name="Barry K."/>
            <person name="Bills G."/>
            <person name="Bluhm B.H."/>
            <person name="Cannon C."/>
            <person name="Castanera R."/>
            <person name="Culley D.E."/>
            <person name="Daum C."/>
            <person name="Ezra D."/>
            <person name="Gonzalez J.B."/>
            <person name="Henrissat B."/>
            <person name="Kuo A."/>
            <person name="Liang C."/>
            <person name="Lipzen A."/>
            <person name="Lutzoni F."/>
            <person name="Magnuson J."/>
            <person name="Mondo S."/>
            <person name="Nolan M."/>
            <person name="Ohm R."/>
            <person name="Pangilinan J."/>
            <person name="Park H.-J."/>
            <person name="Ramirez L."/>
            <person name="Alfaro M."/>
            <person name="Sun H."/>
            <person name="Tritt A."/>
            <person name="Yoshinaga Y."/>
            <person name="Zwiers L.-H."/>
            <person name="Turgeon B.G."/>
            <person name="Goodwin S.B."/>
            <person name="Spatafora J.W."/>
            <person name="Crous P.W."/>
            <person name="Grigoriev I.V."/>
        </authorList>
    </citation>
    <scope>NUCLEOTIDE SEQUENCE</scope>
    <source>
        <strain evidence="3">IPT5</strain>
    </source>
</reference>
<evidence type="ECO:0008006" key="5">
    <source>
        <dbReference type="Google" id="ProtNLM"/>
    </source>
</evidence>
<dbReference type="GO" id="GO:0046579">
    <property type="term" value="P:positive regulation of Ras protein signal transduction"/>
    <property type="evidence" value="ECO:0007669"/>
    <property type="project" value="TreeGrafter"/>
</dbReference>
<dbReference type="PANTHER" id="PTHR15243:SF0">
    <property type="entry name" value="SERINE_THREONINE-PROTEIN KINASE 19"/>
    <property type="match status" value="1"/>
</dbReference>
<accession>A0A6A7BH37</accession>
<name>A0A6A7BH37_9PLEO</name>
<evidence type="ECO:0000313" key="4">
    <source>
        <dbReference type="Proteomes" id="UP000799423"/>
    </source>
</evidence>
<organism evidence="3 4">
    <name type="scientific">Plenodomus tracheiphilus IPT5</name>
    <dbReference type="NCBI Taxonomy" id="1408161"/>
    <lineage>
        <taxon>Eukaryota</taxon>
        <taxon>Fungi</taxon>
        <taxon>Dikarya</taxon>
        <taxon>Ascomycota</taxon>
        <taxon>Pezizomycotina</taxon>
        <taxon>Dothideomycetes</taxon>
        <taxon>Pleosporomycetidae</taxon>
        <taxon>Pleosporales</taxon>
        <taxon>Pleosporineae</taxon>
        <taxon>Leptosphaeriaceae</taxon>
        <taxon>Plenodomus</taxon>
    </lineage>
</organism>
<feature type="compositionally biased region" description="Low complexity" evidence="2">
    <location>
        <begin position="8"/>
        <end position="54"/>
    </location>
</feature>
<keyword evidence="4" id="KW-1185">Reference proteome</keyword>
<proteinExistence type="inferred from homology"/>
<gene>
    <name evidence="3" type="ORF">T440DRAFT_241731</name>
</gene>
<feature type="region of interest" description="Disordered" evidence="2">
    <location>
        <begin position="1"/>
        <end position="56"/>
    </location>
</feature>
<dbReference type="AlphaFoldDB" id="A0A6A7BH37"/>
<protein>
    <recommendedName>
        <fullName evidence="5">Serine-threonine protein kinase 19</fullName>
    </recommendedName>
</protein>
<dbReference type="EMBL" id="MU006292">
    <property type="protein sequence ID" value="KAF2854730.1"/>
    <property type="molecule type" value="Genomic_DNA"/>
</dbReference>
<evidence type="ECO:0000256" key="2">
    <source>
        <dbReference type="SAM" id="MobiDB-lite"/>
    </source>
</evidence>
<dbReference type="Pfam" id="PF10494">
    <property type="entry name" value="Stk19"/>
    <property type="match status" value="1"/>
</dbReference>
<dbReference type="PANTHER" id="PTHR15243">
    <property type="entry name" value="SERINE/THREONINE-PROTEIN KINASE 19"/>
    <property type="match status" value="1"/>
</dbReference>
<dbReference type="Proteomes" id="UP000799423">
    <property type="component" value="Unassembled WGS sequence"/>
</dbReference>